<evidence type="ECO:0000256" key="4">
    <source>
        <dbReference type="ARBA" id="ARBA00022842"/>
    </source>
</evidence>
<comment type="subcellular location">
    <subcellularLocation>
        <location evidence="7">Cytoplasm</location>
    </subcellularLocation>
</comment>
<evidence type="ECO:0000256" key="3">
    <source>
        <dbReference type="ARBA" id="ARBA00022741"/>
    </source>
</evidence>
<dbReference type="AlphaFoldDB" id="A0A975F1S0"/>
<dbReference type="EMBL" id="CP054257">
    <property type="protein sequence ID" value="QTQ12787.1"/>
    <property type="molecule type" value="Genomic_DNA"/>
</dbReference>
<dbReference type="InterPro" id="IPR027266">
    <property type="entry name" value="TrmE/GcvT-like"/>
</dbReference>
<dbReference type="NCBIfam" id="TIGR00450">
    <property type="entry name" value="mnmE_trmE_thdF"/>
    <property type="match status" value="1"/>
</dbReference>
<dbReference type="InterPro" id="IPR004520">
    <property type="entry name" value="GTPase_MnmE"/>
</dbReference>
<feature type="binding site" evidence="7">
    <location>
        <position position="135"/>
    </location>
    <ligand>
        <name>(6S)-5-formyl-5,6,7,8-tetrahydrofolate</name>
        <dbReference type="ChEBI" id="CHEBI:57457"/>
    </ligand>
</feature>
<dbReference type="GO" id="GO:0030488">
    <property type="term" value="P:tRNA methylation"/>
    <property type="evidence" value="ECO:0007669"/>
    <property type="project" value="TreeGrafter"/>
</dbReference>
<comment type="subunit">
    <text evidence="7">Homodimer. Heterotetramer of two MnmE and two MnmG subunits.</text>
</comment>
<sequence>METITYTPEESIAAVATGLIPSALGVIRTTGKDSIEMISRLFSRPKALLSAGGNSIVYGWIIDPLKKENGEDGRVDEVLISVFKSPKSFTGENMAEISCHGGIAVVTEIYNLLLKNGFRKALRGEFTFRAYINGKTDLTRAEAIREIIESKTDKSSGRAAGRLAGSVYDQIKDIQQLIVKTIAAIEVGIEYPEDEQTIADAFDSTDLLSAAEKLKSLSDSWKSEKLYQDGARVVLCGKTNVGKSSLFNALLKEDRSIVSDIEGTTRDWIESWVNFDGVPARLFDTAGLRKTEDLIEQSGVERTKDLSKDADIVLYLADALDSSKEKEKIITEELTALLPDDKIPVLFVWNKCDTLASGFEEAGLPYLREDSIKKIPALKGQLHISAKTGKGIAALSEAVKNVLTGSLETDREKAGLGSSRQEKNVKEAYECVTHALKSVNENYSLDAAVQDLEDSLEALAEVTGEVTPDDILETIFSNFCVGK</sequence>
<dbReference type="Gene3D" id="3.40.50.300">
    <property type="entry name" value="P-loop containing nucleotide triphosphate hydrolases"/>
    <property type="match status" value="1"/>
</dbReference>
<keyword evidence="6 7" id="KW-0342">GTP-binding</keyword>
<feature type="binding site" evidence="7">
    <location>
        <position position="483"/>
    </location>
    <ligand>
        <name>(6S)-5-formyl-5,6,7,8-tetrahydrofolate</name>
        <dbReference type="ChEBI" id="CHEBI:57457"/>
    </ligand>
</feature>
<keyword evidence="7" id="KW-0479">Metal-binding</keyword>
<dbReference type="PANTHER" id="PTHR42714:SF2">
    <property type="entry name" value="TRNA MODIFICATION GTPASE GTPBP3, MITOCHONDRIAL"/>
    <property type="match status" value="1"/>
</dbReference>
<dbReference type="Pfam" id="PF01926">
    <property type="entry name" value="MMR_HSR1"/>
    <property type="match status" value="1"/>
</dbReference>
<dbReference type="InterPro" id="IPR025867">
    <property type="entry name" value="MnmE_helical"/>
</dbReference>
<dbReference type="PRINTS" id="PR00449">
    <property type="entry name" value="RASTRNSFRMNG"/>
</dbReference>
<comment type="caution">
    <text evidence="7">Lacks conserved residue(s) required for the propagation of feature annotation.</text>
</comment>
<dbReference type="GO" id="GO:0005525">
    <property type="term" value="F:GTP binding"/>
    <property type="evidence" value="ECO:0007669"/>
    <property type="project" value="UniProtKB-UniRule"/>
</dbReference>
<comment type="cofactor">
    <cofactor evidence="7">
        <name>K(+)</name>
        <dbReference type="ChEBI" id="CHEBI:29103"/>
    </cofactor>
    <text evidence="7">Binds 1 potassium ion per subunit.</text>
</comment>
<feature type="binding site" evidence="7">
    <location>
        <position position="28"/>
    </location>
    <ligand>
        <name>(6S)-5-formyl-5,6,7,8-tetrahydrofolate</name>
        <dbReference type="ChEBI" id="CHEBI:57457"/>
    </ligand>
</feature>
<evidence type="ECO:0000313" key="10">
    <source>
        <dbReference type="EMBL" id="QTQ12787.1"/>
    </source>
</evidence>
<dbReference type="RefSeq" id="WP_210117499.1">
    <property type="nucleotide sequence ID" value="NZ_CP054257.1"/>
</dbReference>
<keyword evidence="7" id="KW-0963">Cytoplasm</keyword>
<dbReference type="Pfam" id="PF10396">
    <property type="entry name" value="TrmE_N"/>
    <property type="match status" value="1"/>
</dbReference>
<dbReference type="Gene3D" id="3.30.1360.120">
    <property type="entry name" value="Probable tRNA modification gtpase trme, domain 1"/>
    <property type="match status" value="1"/>
</dbReference>
<evidence type="ECO:0000259" key="9">
    <source>
        <dbReference type="PROSITE" id="PS51709"/>
    </source>
</evidence>
<evidence type="ECO:0000256" key="5">
    <source>
        <dbReference type="ARBA" id="ARBA00022958"/>
    </source>
</evidence>
<dbReference type="GO" id="GO:0046872">
    <property type="term" value="F:metal ion binding"/>
    <property type="evidence" value="ECO:0007669"/>
    <property type="project" value="UniProtKB-KW"/>
</dbReference>
<keyword evidence="3 7" id="KW-0547">Nucleotide-binding</keyword>
<dbReference type="InterPro" id="IPR005225">
    <property type="entry name" value="Small_GTP-bd"/>
</dbReference>
<keyword evidence="7" id="KW-0378">Hydrolase</keyword>
<comment type="function">
    <text evidence="7">Exhibits a very high intrinsic GTPase hydrolysis rate. Involved in the addition of a carboxymethylaminomethyl (cmnm) group at the wobble position (U34) of certain tRNAs, forming tRNA-cmnm(5)s(2)U34.</text>
</comment>
<comment type="similarity">
    <text evidence="1 7 8">Belongs to the TRAFAC class TrmE-Era-EngA-EngB-Septin-like GTPase superfamily. TrmE GTPase family.</text>
</comment>
<evidence type="ECO:0000256" key="7">
    <source>
        <dbReference type="HAMAP-Rule" id="MF_00379"/>
    </source>
</evidence>
<dbReference type="InterPro" id="IPR006073">
    <property type="entry name" value="GTP-bd"/>
</dbReference>
<feature type="binding site" evidence="7">
    <location>
        <position position="265"/>
    </location>
    <ligand>
        <name>Mg(2+)</name>
        <dbReference type="ChEBI" id="CHEBI:18420"/>
    </ligand>
</feature>
<keyword evidence="4 7" id="KW-0460">Magnesium</keyword>
<dbReference type="HAMAP" id="MF_00379">
    <property type="entry name" value="GTPase_MnmE"/>
    <property type="match status" value="1"/>
</dbReference>
<evidence type="ECO:0000256" key="8">
    <source>
        <dbReference type="RuleBase" id="RU003313"/>
    </source>
</evidence>
<feature type="binding site" evidence="7">
    <location>
        <begin position="240"/>
        <end position="245"/>
    </location>
    <ligand>
        <name>GTP</name>
        <dbReference type="ChEBI" id="CHEBI:37565"/>
    </ligand>
</feature>
<feature type="binding site" evidence="7">
    <location>
        <position position="244"/>
    </location>
    <ligand>
        <name>Mg(2+)</name>
        <dbReference type="ChEBI" id="CHEBI:18420"/>
    </ligand>
</feature>
<feature type="binding site" evidence="7">
    <location>
        <position position="259"/>
    </location>
    <ligand>
        <name>K(+)</name>
        <dbReference type="ChEBI" id="CHEBI:29103"/>
    </ligand>
</feature>
<evidence type="ECO:0000256" key="6">
    <source>
        <dbReference type="ARBA" id="ARBA00023134"/>
    </source>
</evidence>
<dbReference type="GO" id="GO:0003924">
    <property type="term" value="F:GTPase activity"/>
    <property type="evidence" value="ECO:0007669"/>
    <property type="project" value="UniProtKB-UniRule"/>
</dbReference>
<name>A0A975F1S0_9SPIR</name>
<dbReference type="InterPro" id="IPR018948">
    <property type="entry name" value="GTP-bd_TrmE_N"/>
</dbReference>
<feature type="binding site" evidence="7">
    <location>
        <position position="96"/>
    </location>
    <ligand>
        <name>(6S)-5-formyl-5,6,7,8-tetrahydrofolate</name>
        <dbReference type="ChEBI" id="CHEBI:57457"/>
    </ligand>
</feature>
<dbReference type="CDD" id="cd04164">
    <property type="entry name" value="trmE"/>
    <property type="match status" value="1"/>
</dbReference>
<keyword evidence="2 7" id="KW-0819">tRNA processing</keyword>
<feature type="domain" description="TrmE-type G" evidence="9">
    <location>
        <begin position="230"/>
        <end position="404"/>
    </location>
</feature>
<dbReference type="SUPFAM" id="SSF52540">
    <property type="entry name" value="P-loop containing nucleoside triphosphate hydrolases"/>
    <property type="match status" value="1"/>
</dbReference>
<gene>
    <name evidence="7 10" type="primary">mnmE</name>
    <name evidence="7" type="synonym">trmE</name>
    <name evidence="10" type="ORF">HRI96_11620</name>
</gene>
<dbReference type="PROSITE" id="PS51709">
    <property type="entry name" value="G_TRME"/>
    <property type="match status" value="1"/>
</dbReference>
<reference evidence="10" key="1">
    <citation type="submission" date="2020-05" db="EMBL/GenBank/DDBJ databases">
        <authorList>
            <person name="Zeng H."/>
            <person name="Chan Y.K."/>
            <person name="Watt R.M."/>
        </authorList>
    </citation>
    <scope>NUCLEOTIDE SEQUENCE</scope>
    <source>
        <strain evidence="10">ATCC 700773</strain>
    </source>
</reference>
<keyword evidence="5 7" id="KW-0630">Potassium</keyword>
<protein>
    <recommendedName>
        <fullName evidence="7">tRNA modification GTPase MnmE</fullName>
        <ecNumber evidence="7">3.6.-.-</ecNumber>
    </recommendedName>
</protein>
<dbReference type="InterPro" id="IPR027368">
    <property type="entry name" value="MnmE_dom2"/>
</dbReference>
<feature type="binding site" evidence="7">
    <location>
        <position position="264"/>
    </location>
    <ligand>
        <name>K(+)</name>
        <dbReference type="ChEBI" id="CHEBI:29103"/>
    </ligand>
</feature>
<dbReference type="GO" id="GO:0005829">
    <property type="term" value="C:cytosol"/>
    <property type="evidence" value="ECO:0007669"/>
    <property type="project" value="TreeGrafter"/>
</dbReference>
<dbReference type="GO" id="GO:0002098">
    <property type="term" value="P:tRNA wobble uridine modification"/>
    <property type="evidence" value="ECO:0007669"/>
    <property type="project" value="TreeGrafter"/>
</dbReference>
<reference evidence="10" key="2">
    <citation type="journal article" date="2021" name="Microbiol. Resour. Announc.">
        <title>Complete Genome Sequences of Three Human Oral Treponema parvum Isolates.</title>
        <authorList>
            <person name="Zeng H."/>
            <person name="Watt R.M."/>
        </authorList>
    </citation>
    <scope>NUCLEOTIDE SEQUENCE</scope>
    <source>
        <strain evidence="10">ATCC 700773</strain>
    </source>
</reference>
<dbReference type="PANTHER" id="PTHR42714">
    <property type="entry name" value="TRNA MODIFICATION GTPASE GTPBP3"/>
    <property type="match status" value="1"/>
</dbReference>
<evidence type="ECO:0000256" key="2">
    <source>
        <dbReference type="ARBA" id="ARBA00022694"/>
    </source>
</evidence>
<evidence type="ECO:0000313" key="11">
    <source>
        <dbReference type="Proteomes" id="UP000671995"/>
    </source>
</evidence>
<feature type="binding site" evidence="7">
    <location>
        <position position="261"/>
    </location>
    <ligand>
        <name>K(+)</name>
        <dbReference type="ChEBI" id="CHEBI:29103"/>
    </ligand>
</feature>
<accession>A0A975F1S0</accession>
<dbReference type="CDD" id="cd14858">
    <property type="entry name" value="TrmE_N"/>
    <property type="match status" value="1"/>
</dbReference>
<evidence type="ECO:0000256" key="1">
    <source>
        <dbReference type="ARBA" id="ARBA00011043"/>
    </source>
</evidence>
<feature type="binding site" evidence="7">
    <location>
        <position position="240"/>
    </location>
    <ligand>
        <name>K(+)</name>
        <dbReference type="ChEBI" id="CHEBI:29103"/>
    </ligand>
</feature>
<dbReference type="EC" id="3.6.-.-" evidence="7"/>
<feature type="binding site" evidence="7">
    <location>
        <begin position="259"/>
        <end position="265"/>
    </location>
    <ligand>
        <name>GTP</name>
        <dbReference type="ChEBI" id="CHEBI:37565"/>
    </ligand>
</feature>
<dbReference type="Pfam" id="PF12631">
    <property type="entry name" value="MnmE_helical"/>
    <property type="match status" value="1"/>
</dbReference>
<dbReference type="Gene3D" id="1.20.120.430">
    <property type="entry name" value="tRNA modification GTPase MnmE domain 2"/>
    <property type="match status" value="1"/>
</dbReference>
<dbReference type="InterPro" id="IPR027417">
    <property type="entry name" value="P-loop_NTPase"/>
</dbReference>
<feature type="binding site" evidence="7">
    <location>
        <begin position="284"/>
        <end position="287"/>
    </location>
    <ligand>
        <name>GTP</name>
        <dbReference type="ChEBI" id="CHEBI:37565"/>
    </ligand>
</feature>
<proteinExistence type="inferred from homology"/>
<dbReference type="Proteomes" id="UP000671995">
    <property type="component" value="Chromosome"/>
</dbReference>
<organism evidence="10 11">
    <name type="scientific">Treponema parvum</name>
    <dbReference type="NCBI Taxonomy" id="138851"/>
    <lineage>
        <taxon>Bacteria</taxon>
        <taxon>Pseudomonadati</taxon>
        <taxon>Spirochaetota</taxon>
        <taxon>Spirochaetia</taxon>
        <taxon>Spirochaetales</taxon>
        <taxon>Treponemataceae</taxon>
        <taxon>Treponema</taxon>
    </lineage>
</organism>
<dbReference type="NCBIfam" id="TIGR00231">
    <property type="entry name" value="small_GTP"/>
    <property type="match status" value="1"/>
</dbReference>
<dbReference type="InterPro" id="IPR031168">
    <property type="entry name" value="G_TrmE"/>
</dbReference>